<reference evidence="1" key="2">
    <citation type="submission" date="2020-10" db="EMBL/GenBank/DDBJ databases">
        <authorList>
            <person name="Cooper E.A."/>
            <person name="Brenton Z.W."/>
            <person name="Flinn B.S."/>
            <person name="Jenkins J."/>
            <person name="Shu S."/>
            <person name="Flowers D."/>
            <person name="Luo F."/>
            <person name="Wang Y."/>
            <person name="Xia P."/>
            <person name="Barry K."/>
            <person name="Daum C."/>
            <person name="Lipzen A."/>
            <person name="Yoshinaga Y."/>
            <person name="Schmutz J."/>
            <person name="Saski C."/>
            <person name="Vermerris W."/>
            <person name="Kresovich S."/>
        </authorList>
    </citation>
    <scope>NUCLEOTIDE SEQUENCE</scope>
</reference>
<sequence>MVLVSKLVDDLPLEVDLGASLSLLDNQLHELLILVRVASRFTWSMLVGHVI</sequence>
<protein>
    <submittedName>
        <fullName evidence="1">Uncharacterized protein</fullName>
    </submittedName>
</protein>
<reference evidence="1" key="1">
    <citation type="journal article" date="2019" name="BMC Genomics">
        <title>A new reference genome for Sorghum bicolor reveals high levels of sequence similarity between sweet and grain genotypes: implications for the genetics of sugar metabolism.</title>
        <authorList>
            <person name="Cooper E.A."/>
            <person name="Brenton Z.W."/>
            <person name="Flinn B.S."/>
            <person name="Jenkins J."/>
            <person name="Shu S."/>
            <person name="Flowers D."/>
            <person name="Luo F."/>
            <person name="Wang Y."/>
            <person name="Xia P."/>
            <person name="Barry K."/>
            <person name="Daum C."/>
            <person name="Lipzen A."/>
            <person name="Yoshinaga Y."/>
            <person name="Schmutz J."/>
            <person name="Saski C."/>
            <person name="Vermerris W."/>
            <person name="Kresovich S."/>
        </authorList>
    </citation>
    <scope>NUCLEOTIDE SEQUENCE</scope>
</reference>
<dbReference type="AlphaFoldDB" id="A0A921USY2"/>
<dbReference type="Proteomes" id="UP000807115">
    <property type="component" value="Chromosome 2"/>
</dbReference>
<proteinExistence type="predicted"/>
<organism evidence="1 2">
    <name type="scientific">Sorghum bicolor</name>
    <name type="common">Sorghum</name>
    <name type="synonym">Sorghum vulgare</name>
    <dbReference type="NCBI Taxonomy" id="4558"/>
    <lineage>
        <taxon>Eukaryota</taxon>
        <taxon>Viridiplantae</taxon>
        <taxon>Streptophyta</taxon>
        <taxon>Embryophyta</taxon>
        <taxon>Tracheophyta</taxon>
        <taxon>Spermatophyta</taxon>
        <taxon>Magnoliopsida</taxon>
        <taxon>Liliopsida</taxon>
        <taxon>Poales</taxon>
        <taxon>Poaceae</taxon>
        <taxon>PACMAD clade</taxon>
        <taxon>Panicoideae</taxon>
        <taxon>Andropogonodae</taxon>
        <taxon>Andropogoneae</taxon>
        <taxon>Sorghinae</taxon>
        <taxon>Sorghum</taxon>
    </lineage>
</organism>
<evidence type="ECO:0000313" key="1">
    <source>
        <dbReference type="EMBL" id="KAG0543043.1"/>
    </source>
</evidence>
<comment type="caution">
    <text evidence="1">The sequence shown here is derived from an EMBL/GenBank/DDBJ whole genome shotgun (WGS) entry which is preliminary data.</text>
</comment>
<accession>A0A921USY2</accession>
<name>A0A921USY2_SORBI</name>
<dbReference type="EMBL" id="CM027681">
    <property type="protein sequence ID" value="KAG0543043.1"/>
    <property type="molecule type" value="Genomic_DNA"/>
</dbReference>
<evidence type="ECO:0000313" key="2">
    <source>
        <dbReference type="Proteomes" id="UP000807115"/>
    </source>
</evidence>
<gene>
    <name evidence="1" type="ORF">BDA96_02G155800</name>
</gene>